<reference evidence="1" key="1">
    <citation type="submission" date="2023-06" db="EMBL/GenBank/DDBJ databases">
        <authorList>
            <consortium name="Lawrence Berkeley National Laboratory"/>
            <person name="Ahrendt S."/>
            <person name="Sahu N."/>
            <person name="Indic B."/>
            <person name="Wong-Bajracharya J."/>
            <person name="Merenyi Z."/>
            <person name="Ke H.-M."/>
            <person name="Monk M."/>
            <person name="Kocsube S."/>
            <person name="Drula E."/>
            <person name="Lipzen A."/>
            <person name="Balint B."/>
            <person name="Henrissat B."/>
            <person name="Andreopoulos B."/>
            <person name="Martin F.M."/>
            <person name="Harder C.B."/>
            <person name="Rigling D."/>
            <person name="Ford K.L."/>
            <person name="Foster G.D."/>
            <person name="Pangilinan J."/>
            <person name="Papanicolaou A."/>
            <person name="Barry K."/>
            <person name="LaButti K."/>
            <person name="Viragh M."/>
            <person name="Koriabine M."/>
            <person name="Yan M."/>
            <person name="Riley R."/>
            <person name="Champramary S."/>
            <person name="Plett K.L."/>
            <person name="Tsai I.J."/>
            <person name="Slot J."/>
            <person name="Sipos G."/>
            <person name="Plett J."/>
            <person name="Nagy L.G."/>
            <person name="Grigoriev I.V."/>
        </authorList>
    </citation>
    <scope>NUCLEOTIDE SEQUENCE</scope>
    <source>
        <strain evidence="1">HWK02</strain>
    </source>
</reference>
<dbReference type="Proteomes" id="UP001175228">
    <property type="component" value="Unassembled WGS sequence"/>
</dbReference>
<protein>
    <submittedName>
        <fullName evidence="1">Uncharacterized protein</fullName>
    </submittedName>
</protein>
<accession>A0AA39PGG7</accession>
<keyword evidence="2" id="KW-1185">Reference proteome</keyword>
<comment type="caution">
    <text evidence="1">The sequence shown here is derived from an EMBL/GenBank/DDBJ whole genome shotgun (WGS) entry which is preliminary data.</text>
</comment>
<name>A0AA39PGG7_9AGAR</name>
<evidence type="ECO:0000313" key="2">
    <source>
        <dbReference type="Proteomes" id="UP001175228"/>
    </source>
</evidence>
<gene>
    <name evidence="1" type="ORF">EDD18DRAFT_1362378</name>
</gene>
<sequence>MELPLPHGRWDLVIDVRSLINISVTTTGRRTYHKGIFTKSLPQQDVTKWTKIVEAWEADRTKLNPFARTVANKTEAAMHLQLAQEDAQDKLAGLDGDEFHTTLLKDMILQGIQLEASQWRITWLNKELGLHLTPVST</sequence>
<organism evidence="1 2">
    <name type="scientific">Armillaria luteobubalina</name>
    <dbReference type="NCBI Taxonomy" id="153913"/>
    <lineage>
        <taxon>Eukaryota</taxon>
        <taxon>Fungi</taxon>
        <taxon>Dikarya</taxon>
        <taxon>Basidiomycota</taxon>
        <taxon>Agaricomycotina</taxon>
        <taxon>Agaricomycetes</taxon>
        <taxon>Agaricomycetidae</taxon>
        <taxon>Agaricales</taxon>
        <taxon>Marasmiineae</taxon>
        <taxon>Physalacriaceae</taxon>
        <taxon>Armillaria</taxon>
    </lineage>
</organism>
<proteinExistence type="predicted"/>
<evidence type="ECO:0000313" key="1">
    <source>
        <dbReference type="EMBL" id="KAK0482843.1"/>
    </source>
</evidence>
<dbReference type="AlphaFoldDB" id="A0AA39PGG7"/>
<dbReference type="EMBL" id="JAUEPU010000064">
    <property type="protein sequence ID" value="KAK0482843.1"/>
    <property type="molecule type" value="Genomic_DNA"/>
</dbReference>